<evidence type="ECO:0000313" key="3">
    <source>
        <dbReference type="Proteomes" id="UP000219338"/>
    </source>
</evidence>
<dbReference type="STRING" id="47428.A0A284QTX4"/>
<proteinExistence type="predicted"/>
<organism evidence="2 3">
    <name type="scientific">Armillaria ostoyae</name>
    <name type="common">Armillaria root rot fungus</name>
    <dbReference type="NCBI Taxonomy" id="47428"/>
    <lineage>
        <taxon>Eukaryota</taxon>
        <taxon>Fungi</taxon>
        <taxon>Dikarya</taxon>
        <taxon>Basidiomycota</taxon>
        <taxon>Agaricomycotina</taxon>
        <taxon>Agaricomycetes</taxon>
        <taxon>Agaricomycetidae</taxon>
        <taxon>Agaricales</taxon>
        <taxon>Marasmiineae</taxon>
        <taxon>Physalacriaceae</taxon>
        <taxon>Armillaria</taxon>
    </lineage>
</organism>
<evidence type="ECO:0000256" key="1">
    <source>
        <dbReference type="SAM" id="MobiDB-lite"/>
    </source>
</evidence>
<reference evidence="3" key="1">
    <citation type="journal article" date="2017" name="Nat. Ecol. Evol.">
        <title>Genome expansion and lineage-specific genetic innovations in the forest pathogenic fungi Armillaria.</title>
        <authorList>
            <person name="Sipos G."/>
            <person name="Prasanna A.N."/>
            <person name="Walter M.C."/>
            <person name="O'Connor E."/>
            <person name="Balint B."/>
            <person name="Krizsan K."/>
            <person name="Kiss B."/>
            <person name="Hess J."/>
            <person name="Varga T."/>
            <person name="Slot J."/>
            <person name="Riley R."/>
            <person name="Boka B."/>
            <person name="Rigling D."/>
            <person name="Barry K."/>
            <person name="Lee J."/>
            <person name="Mihaltcheva S."/>
            <person name="LaButti K."/>
            <person name="Lipzen A."/>
            <person name="Waldron R."/>
            <person name="Moloney N.M."/>
            <person name="Sperisen C."/>
            <person name="Kredics L."/>
            <person name="Vagvoelgyi C."/>
            <person name="Patrignani A."/>
            <person name="Fitzpatrick D."/>
            <person name="Nagy I."/>
            <person name="Doyle S."/>
            <person name="Anderson J.B."/>
            <person name="Grigoriev I.V."/>
            <person name="Gueldener U."/>
            <person name="Muensterkoetter M."/>
            <person name="Nagy L.G."/>
        </authorList>
    </citation>
    <scope>NUCLEOTIDE SEQUENCE [LARGE SCALE GENOMIC DNA]</scope>
    <source>
        <strain evidence="3">C18/9</strain>
    </source>
</reference>
<name>A0A284QTX4_ARMOS</name>
<sequence length="105" mass="12267">MADRLSQYSMMPNFNQSMLQPHQMQQQQNSQQPHQDNHQAMPPFSEQSHLWNQMQHLQSQFRPNNGADVNSPQINQQASFVTLDIFRAAVHRWSVYSVEGYTPDP</sequence>
<dbReference type="OMA" id="RSGMDIN"/>
<feature type="compositionally biased region" description="Low complexity" evidence="1">
    <location>
        <begin position="15"/>
        <end position="34"/>
    </location>
</feature>
<feature type="region of interest" description="Disordered" evidence="1">
    <location>
        <begin position="1"/>
        <end position="72"/>
    </location>
</feature>
<evidence type="ECO:0000313" key="2">
    <source>
        <dbReference type="EMBL" id="SJK99935.1"/>
    </source>
</evidence>
<dbReference type="EMBL" id="FUEG01000002">
    <property type="protein sequence ID" value="SJK99935.1"/>
    <property type="molecule type" value="Genomic_DNA"/>
</dbReference>
<gene>
    <name evidence="2" type="ORF">ARMOST_03246</name>
</gene>
<keyword evidence="3" id="KW-1185">Reference proteome</keyword>
<accession>A0A284QTX4</accession>
<dbReference type="AlphaFoldDB" id="A0A284QTX4"/>
<feature type="compositionally biased region" description="Polar residues" evidence="1">
    <location>
        <begin position="45"/>
        <end position="72"/>
    </location>
</feature>
<feature type="compositionally biased region" description="Polar residues" evidence="1">
    <location>
        <begin position="1"/>
        <end position="14"/>
    </location>
</feature>
<protein>
    <submittedName>
        <fullName evidence="2">Uncharacterized protein</fullName>
    </submittedName>
</protein>
<dbReference type="Proteomes" id="UP000219338">
    <property type="component" value="Unassembled WGS sequence"/>
</dbReference>